<organism evidence="1 2">
    <name type="scientific">Trifolium medium</name>
    <dbReference type="NCBI Taxonomy" id="97028"/>
    <lineage>
        <taxon>Eukaryota</taxon>
        <taxon>Viridiplantae</taxon>
        <taxon>Streptophyta</taxon>
        <taxon>Embryophyta</taxon>
        <taxon>Tracheophyta</taxon>
        <taxon>Spermatophyta</taxon>
        <taxon>Magnoliopsida</taxon>
        <taxon>eudicotyledons</taxon>
        <taxon>Gunneridae</taxon>
        <taxon>Pentapetalae</taxon>
        <taxon>rosids</taxon>
        <taxon>fabids</taxon>
        <taxon>Fabales</taxon>
        <taxon>Fabaceae</taxon>
        <taxon>Papilionoideae</taxon>
        <taxon>50 kb inversion clade</taxon>
        <taxon>NPAAA clade</taxon>
        <taxon>Hologalegina</taxon>
        <taxon>IRL clade</taxon>
        <taxon>Trifolieae</taxon>
        <taxon>Trifolium</taxon>
    </lineage>
</organism>
<dbReference type="Proteomes" id="UP000265520">
    <property type="component" value="Unassembled WGS sequence"/>
</dbReference>
<feature type="non-terminal residue" evidence="1">
    <location>
        <position position="66"/>
    </location>
</feature>
<dbReference type="EMBL" id="LXQA010741472">
    <property type="protein sequence ID" value="MCI68715.1"/>
    <property type="molecule type" value="Genomic_DNA"/>
</dbReference>
<sequence length="66" mass="7464">MVLLLHISIVKTFTKKISQELHCSLCCLTSGLRRPSNVTTPTTRIPTRNSIDIAILLNQLPQHQIR</sequence>
<reference evidence="1 2" key="1">
    <citation type="journal article" date="2018" name="Front. Plant Sci.">
        <title>Red Clover (Trifolium pratense) and Zigzag Clover (T. medium) - A Picture of Genomic Similarities and Differences.</title>
        <authorList>
            <person name="Dluhosova J."/>
            <person name="Istvanek J."/>
            <person name="Nedelnik J."/>
            <person name="Repkova J."/>
        </authorList>
    </citation>
    <scope>NUCLEOTIDE SEQUENCE [LARGE SCALE GENOMIC DNA]</scope>
    <source>
        <strain evidence="2">cv. 10/8</strain>
        <tissue evidence="1">Leaf</tissue>
    </source>
</reference>
<name>A0A392UAG3_9FABA</name>
<keyword evidence="2" id="KW-1185">Reference proteome</keyword>
<protein>
    <submittedName>
        <fullName evidence="1">Uncharacterized protein</fullName>
    </submittedName>
</protein>
<evidence type="ECO:0000313" key="2">
    <source>
        <dbReference type="Proteomes" id="UP000265520"/>
    </source>
</evidence>
<dbReference type="AlphaFoldDB" id="A0A392UAG3"/>
<comment type="caution">
    <text evidence="1">The sequence shown here is derived from an EMBL/GenBank/DDBJ whole genome shotgun (WGS) entry which is preliminary data.</text>
</comment>
<proteinExistence type="predicted"/>
<accession>A0A392UAG3</accession>
<evidence type="ECO:0000313" key="1">
    <source>
        <dbReference type="EMBL" id="MCI68715.1"/>
    </source>
</evidence>